<comment type="caution">
    <text evidence="2">The sequence shown here is derived from an EMBL/GenBank/DDBJ whole genome shotgun (WGS) entry which is preliminary data.</text>
</comment>
<evidence type="ECO:0000313" key="3">
    <source>
        <dbReference type="Proteomes" id="UP001293593"/>
    </source>
</evidence>
<keyword evidence="3" id="KW-1185">Reference proteome</keyword>
<sequence>MKANNILELYDSLWFERSIIRGTKHSSSPPTNTDQQKIKDEPSDLKSLTIPAKDFKSIVDNSLKHDKSLSPNSVLPNYSSHPFSTKKDVTEDSNPIIIPKRKRSSGKIRKRKSVAELEMDEVEGFMDVGFVFTEEDRHSSLASIVPGLKRMWKEDEDDEFDDSEIQRPYLSETWDFLEWKKEVEKPLDWKIPEDMRNEVKMKVNMQLWAQTVASLVRDDEIK</sequence>
<proteinExistence type="predicted"/>
<protein>
    <submittedName>
        <fullName evidence="2">Uncharacterized protein</fullName>
    </submittedName>
</protein>
<feature type="region of interest" description="Disordered" evidence="1">
    <location>
        <begin position="22"/>
        <end position="46"/>
    </location>
</feature>
<dbReference type="Proteomes" id="UP001293593">
    <property type="component" value="Unassembled WGS sequence"/>
</dbReference>
<evidence type="ECO:0000313" key="2">
    <source>
        <dbReference type="EMBL" id="KAK4259555.1"/>
    </source>
</evidence>
<accession>A0AAE1MBN5</accession>
<feature type="compositionally biased region" description="Polar residues" evidence="1">
    <location>
        <begin position="25"/>
        <end position="35"/>
    </location>
</feature>
<dbReference type="AlphaFoldDB" id="A0AAE1MBN5"/>
<feature type="region of interest" description="Disordered" evidence="1">
    <location>
        <begin position="64"/>
        <end position="94"/>
    </location>
</feature>
<gene>
    <name evidence="2" type="ORF">QN277_005876</name>
</gene>
<dbReference type="EMBL" id="JAWXYG010000011">
    <property type="protein sequence ID" value="KAK4259555.1"/>
    <property type="molecule type" value="Genomic_DNA"/>
</dbReference>
<reference evidence="2" key="1">
    <citation type="submission" date="2023-10" db="EMBL/GenBank/DDBJ databases">
        <title>Chromosome-level genome of the transformable northern wattle, Acacia crassicarpa.</title>
        <authorList>
            <person name="Massaro I."/>
            <person name="Sinha N.R."/>
            <person name="Poethig S."/>
            <person name="Leichty A.R."/>
        </authorList>
    </citation>
    <scope>NUCLEOTIDE SEQUENCE</scope>
    <source>
        <strain evidence="2">Acra3RX</strain>
        <tissue evidence="2">Leaf</tissue>
    </source>
</reference>
<evidence type="ECO:0000256" key="1">
    <source>
        <dbReference type="SAM" id="MobiDB-lite"/>
    </source>
</evidence>
<dbReference type="PANTHER" id="PTHR33785:SF12">
    <property type="entry name" value="DUF1685 FAMILY PROTEIN"/>
    <property type="match status" value="1"/>
</dbReference>
<feature type="compositionally biased region" description="Polar residues" evidence="1">
    <location>
        <begin position="69"/>
        <end position="83"/>
    </location>
</feature>
<name>A0AAE1MBN5_9FABA</name>
<organism evidence="2 3">
    <name type="scientific">Acacia crassicarpa</name>
    <name type="common">northern wattle</name>
    <dbReference type="NCBI Taxonomy" id="499986"/>
    <lineage>
        <taxon>Eukaryota</taxon>
        <taxon>Viridiplantae</taxon>
        <taxon>Streptophyta</taxon>
        <taxon>Embryophyta</taxon>
        <taxon>Tracheophyta</taxon>
        <taxon>Spermatophyta</taxon>
        <taxon>Magnoliopsida</taxon>
        <taxon>eudicotyledons</taxon>
        <taxon>Gunneridae</taxon>
        <taxon>Pentapetalae</taxon>
        <taxon>rosids</taxon>
        <taxon>fabids</taxon>
        <taxon>Fabales</taxon>
        <taxon>Fabaceae</taxon>
        <taxon>Caesalpinioideae</taxon>
        <taxon>mimosoid clade</taxon>
        <taxon>Acacieae</taxon>
        <taxon>Acacia</taxon>
    </lineage>
</organism>
<dbReference type="PANTHER" id="PTHR33785">
    <property type="entry name" value="OS06G0550800 PROTEIN"/>
    <property type="match status" value="1"/>
</dbReference>